<reference evidence="2" key="1">
    <citation type="submission" date="2018-07" db="EMBL/GenBank/DDBJ databases">
        <title>Genome sequencing of Paracoccus sp. SC2-6.</title>
        <authorList>
            <person name="Heo J."/>
            <person name="Kim S.-J."/>
            <person name="Kwon S.-W."/>
        </authorList>
    </citation>
    <scope>NUCLEOTIDE SEQUENCE [LARGE SCALE GENOMIC DNA]</scope>
    <source>
        <strain evidence="2">SC2-6</strain>
    </source>
</reference>
<dbReference type="Proteomes" id="UP000252023">
    <property type="component" value="Chromosome"/>
</dbReference>
<name>A0A344PJN3_9RHOB</name>
<dbReference type="EMBL" id="CP030918">
    <property type="protein sequence ID" value="AXC49588.1"/>
    <property type="molecule type" value="Genomic_DNA"/>
</dbReference>
<evidence type="ECO:0000313" key="1">
    <source>
        <dbReference type="EMBL" id="AXC49588.1"/>
    </source>
</evidence>
<dbReference type="RefSeq" id="WP_114075903.1">
    <property type="nucleotide sequence ID" value="NZ_CP030918.1"/>
</dbReference>
<accession>A0A344PJN3</accession>
<gene>
    <name evidence="1" type="ORF">DRW48_07690</name>
</gene>
<dbReference type="AlphaFoldDB" id="A0A344PJN3"/>
<proteinExistence type="predicted"/>
<sequence>MNLDFGFLDDAGRLVLAGWDAEAGPLNLQVEDAEGKRQPVTVLARFARGDLGTEAALGILAVASPGSMPAALLAGDTRTVLDAEAIADGANALISACLDETFAALLRAIAMGQIGPLPADAVARLVDRTRATAAPLPAHYTRIAAAADKAMVAPGGHGFVLGWVLTDDAADAPLVGLVGDGTSLVPVAINTGSIERADLAGYGERYSLTGADGYQAVFRLPSANNRPAQLILLPRDGAHGFGLMTTPLVRAPGTVVTASLAAGLRGLPRDAARALLARLAPRPGRELAPLPQVTDTRAGSALLLIPDTEPRELRDIPRWLLPHLPPPVTVVPLSDALPAAAAAALRAALAEGRGDGTLTPPCAAADLPDLHLPPGTEVAAGSAAALFQLGLPPAAPNMAAALVHNPLGALSAETELRAADLAGLPFTLRLSSDLLGPALAALPRGLLSAEGSLAIAATSLAAAGRLEIATAATTEFWPGRYSGIAAARIDAALQAAP</sequence>
<organism evidence="1 2">
    <name type="scientific">Paracoccus suum</name>
    <dbReference type="NCBI Taxonomy" id="2259340"/>
    <lineage>
        <taxon>Bacteria</taxon>
        <taxon>Pseudomonadati</taxon>
        <taxon>Pseudomonadota</taxon>
        <taxon>Alphaproteobacteria</taxon>
        <taxon>Rhodobacterales</taxon>
        <taxon>Paracoccaceae</taxon>
        <taxon>Paracoccus</taxon>
    </lineage>
</organism>
<keyword evidence="2" id="KW-1185">Reference proteome</keyword>
<dbReference type="KEGG" id="pars:DRW48_07690"/>
<dbReference type="OrthoDB" id="7755204at2"/>
<evidence type="ECO:0000313" key="2">
    <source>
        <dbReference type="Proteomes" id="UP000252023"/>
    </source>
</evidence>
<protein>
    <submittedName>
        <fullName evidence="1">Uncharacterized protein</fullName>
    </submittedName>
</protein>